<dbReference type="SUPFAM" id="SSF48371">
    <property type="entry name" value="ARM repeat"/>
    <property type="match status" value="1"/>
</dbReference>
<proteinExistence type="predicted"/>
<feature type="domain" description="TTI1 N-terminal TPR" evidence="1">
    <location>
        <begin position="206"/>
        <end position="448"/>
    </location>
</feature>
<protein>
    <recommendedName>
        <fullName evidence="1">TTI1 N-terminal TPR domain-containing protein</fullName>
    </recommendedName>
</protein>
<feature type="domain" description="TTI1 N-terminal TPR" evidence="1">
    <location>
        <begin position="15"/>
        <end position="160"/>
    </location>
</feature>
<dbReference type="Proteomes" id="UP000604825">
    <property type="component" value="Unassembled WGS sequence"/>
</dbReference>
<dbReference type="EMBL" id="CAJGYO010000001">
    <property type="protein sequence ID" value="CAD6204599.1"/>
    <property type="molecule type" value="Genomic_DNA"/>
</dbReference>
<dbReference type="InterPro" id="IPR016024">
    <property type="entry name" value="ARM-type_fold"/>
</dbReference>
<dbReference type="InterPro" id="IPR049362">
    <property type="entry name" value="TTI1_rpt"/>
</dbReference>
<accession>A0A811MCS4</accession>
<evidence type="ECO:0000313" key="3">
    <source>
        <dbReference type="Proteomes" id="UP000604825"/>
    </source>
</evidence>
<dbReference type="Pfam" id="PF21547">
    <property type="entry name" value="TTI1"/>
    <property type="match status" value="1"/>
</dbReference>
<keyword evidence="3" id="KW-1185">Reference proteome</keyword>
<dbReference type="GO" id="GO:0005737">
    <property type="term" value="C:cytoplasm"/>
    <property type="evidence" value="ECO:0007669"/>
    <property type="project" value="TreeGrafter"/>
</dbReference>
<dbReference type="PANTHER" id="PTHR18460">
    <property type="entry name" value="TEL2 INTERACTING PROTEIN 1 TTI1 FAMILY MEMBER"/>
    <property type="match status" value="1"/>
</dbReference>
<organism evidence="2 3">
    <name type="scientific">Miscanthus lutarioriparius</name>
    <dbReference type="NCBI Taxonomy" id="422564"/>
    <lineage>
        <taxon>Eukaryota</taxon>
        <taxon>Viridiplantae</taxon>
        <taxon>Streptophyta</taxon>
        <taxon>Embryophyta</taxon>
        <taxon>Tracheophyta</taxon>
        <taxon>Spermatophyta</taxon>
        <taxon>Magnoliopsida</taxon>
        <taxon>Liliopsida</taxon>
        <taxon>Poales</taxon>
        <taxon>Poaceae</taxon>
        <taxon>PACMAD clade</taxon>
        <taxon>Panicoideae</taxon>
        <taxon>Andropogonodae</taxon>
        <taxon>Andropogoneae</taxon>
        <taxon>Saccharinae</taxon>
        <taxon>Miscanthus</taxon>
    </lineage>
</organism>
<name>A0A811MCS4_9POAL</name>
<sequence length="1437" mass="157558">MEAAAASDETLAAVFAQLKPHTVALLDLLRSRRPASSSASSLREMAAFLRAAPAPALQLCFDYTVFPLLLLLDAAVQCRKQGNAPGQGAGGIDISDAVAEVGLTCLEVLLTKCRLTSVNQMVAMLKKLTSGAMLSPSEASEEFRGAIIRCFRALVLQLQPCLDNFCSCKQGTMLPTTPTSTGLEVGSVVRSNYSAQPEECLLAFLRSQNASAAVGHWLSLLLQASELEASRGHHGSADVRKESLHTLRILIGKVGSADALAFFLPGIVSRLGKVLYTAKTMISGAAGSSLSIEQAILGLTEALMIVLNDKENLSALGNHMNENHSHSPGGSGSTEHVLQMLRQLPTKSLSDEIGHDETTDDSISNVNNSFADRKTLHVKRTKKWLEETTSNVDKLLCATFPHLAIHSSEKVRKSVVSGVKGLLSSCGSTLKRTKMLLSECLCVLACDDAAAVSEAAQDALDYLFNQGDNLFTENEISDTFNRLVERLPQVVLGSEETTALSHARMLLALTFYAGPQFLINHLHRSPVIASRFFDCLGLCIGHSSQFSGSMDKLIVSKPLSIGYLYSVAELKSGAYAKDTTNKSLHAMSTSAASKISVIHDNALPNVLLGTVEYELPHVPPWFFHAGSQKLYGVLAGIIRLVGLSTVSGKETAASLSLFVDILLDQFRRLSTELRDKDIYKDGLQRWYMKSEAGQTLRQASSAVCMLNELMYGLSGQSFGMFLQLFNNRSAQMSRTVCQKNQLLACVKHNGVTNEREVWGFNEQKGTKDNILHCIGSILHEYVSPEVWDLPTEKDTELRLIELNLPLHFYRDTTALHTVVLEGIGVLGVLLGQDFAHSGFMHSSLYLLLRELISSSAQIRTASDAVLRALATAGGHCSVGQFVVANADYIIDSLCRQLRHLDLNPHVPDVLASMLCYIGASRDILPFLEEPMQAVSSELEVLGRHDHPHLTVPFLKAVSEISKAYRHESTCLPDEAQSFYAKVSSEGQEVKNTIEKRMELSAISERMNVDARPYFMTLEYWEDLLCKLNEMRRYRRIVGSLAGSCLSAAIPLLSSMKETACLVALDIVENATISIAKVEEAYKCECQSKGVIEEAIQFLSFDELLDGTDATEDVDENRLLPAMNKLWPYLVICLRNKISVPVVRKCTEVLSRAINISGGDFYVRRFHKDGSIVWSLLALSPFRRMSKMNEKAIILPYRDTSLTSEEPMAEISSQKIQIAVLDMIAAISSNKRSAVALESVLKKVCGLVVGIAYSSLTGLQEAAIRALAGLACMDADLVWLLLADVYYSLNQREPLLPNQDLALVSDLLPPPMSSREYLFVQYGGEGVRYDVDPSSVHEVFRRMQDVPDPLSICNLAESMTSKHLFGIEHSHRNFKEPHSSVLMMSHTVWNCGSNFPFQRKGSIFAKTQETNTSSLIQGIVGARELLLTARAYPALKLA</sequence>
<dbReference type="InterPro" id="IPR052587">
    <property type="entry name" value="TELO2-interacting_protein_1"/>
</dbReference>
<evidence type="ECO:0000259" key="1">
    <source>
        <dbReference type="Pfam" id="PF24173"/>
    </source>
</evidence>
<comment type="caution">
    <text evidence="2">The sequence shown here is derived from an EMBL/GenBank/DDBJ whole genome shotgun (WGS) entry which is preliminary data.</text>
</comment>
<dbReference type="OrthoDB" id="49511at2759"/>
<dbReference type="PANTHER" id="PTHR18460:SF3">
    <property type="entry name" value="TELO2-INTERACTING PROTEIN 1 HOMOLOG"/>
    <property type="match status" value="1"/>
</dbReference>
<reference evidence="2" key="1">
    <citation type="submission" date="2020-10" db="EMBL/GenBank/DDBJ databases">
        <authorList>
            <person name="Han B."/>
            <person name="Lu T."/>
            <person name="Zhao Q."/>
            <person name="Huang X."/>
            <person name="Zhao Y."/>
        </authorList>
    </citation>
    <scope>NUCLEOTIDE SEQUENCE</scope>
</reference>
<evidence type="ECO:0000313" key="2">
    <source>
        <dbReference type="EMBL" id="CAD6204599.1"/>
    </source>
</evidence>
<dbReference type="InterPro" id="IPR057566">
    <property type="entry name" value="TPR_TTI1_N"/>
</dbReference>
<dbReference type="Pfam" id="PF24173">
    <property type="entry name" value="TPR_TTI1_N"/>
    <property type="match status" value="2"/>
</dbReference>
<gene>
    <name evidence="2" type="ORF">NCGR_LOCUS2592</name>
</gene>